<sequence length="464" mass="54839">MVVTGDYQCNVCKSITRIKVQLGWLDKYPVRIRCGNCKISIYGNVYLDQKNAGYSIELKNVNPLEPGELPDYIVEVSGELLTEKIRLYTESKSDFFSPFFKNGVFVMGENIEQFKRSTLLFLYKIDNEWPIVKRINELWFNESHGYLRKELHDVIDRTPFPADNELELLRAVHFLNTQFIETFAGEYFKKITDHIFNEFKDTNSEQLLLLAQHFENTLGSYEKKLFNILDKFVQKFHMFIPIFGLDFYSDIKHREESIKQLGLTTVDFEDIKDFYTDTFEDISDILNLVIAYNNLKHRGNFKEMKSNVIDSIQEIKDYQKMQKKGRKLEFINGQESFDKIFVSKVDNRLRNAIAHRSYIYNVDTQKLKYYPSGDVSRGTAESLYLTEFIQECFKLMRSCIGLAEIVYQTRKFSYINKGIESRPLNHYFPSSEKKRINPKIKTNQNKKKNKKKQAKKNRKINRKK</sequence>
<dbReference type="Proteomes" id="UP001217185">
    <property type="component" value="Chromosome"/>
</dbReference>
<proteinExistence type="predicted"/>
<accession>A0AC61YZU8</accession>
<dbReference type="EMBL" id="CP121756">
    <property type="protein sequence ID" value="WGE08423.2"/>
    <property type="molecule type" value="Genomic_DNA"/>
</dbReference>
<organism evidence="1 2">
    <name type="scientific">Bacillus subtilis</name>
    <dbReference type="NCBI Taxonomy" id="1423"/>
    <lineage>
        <taxon>Bacteria</taxon>
        <taxon>Bacillati</taxon>
        <taxon>Bacillota</taxon>
        <taxon>Bacilli</taxon>
        <taxon>Bacillales</taxon>
        <taxon>Bacillaceae</taxon>
        <taxon>Bacillus</taxon>
    </lineage>
</organism>
<gene>
    <name evidence="1" type="ORF">P5658_09030</name>
</gene>
<evidence type="ECO:0000313" key="1">
    <source>
        <dbReference type="EMBL" id="WGE08423.2"/>
    </source>
</evidence>
<reference evidence="1" key="1">
    <citation type="submission" date="2025-02" db="EMBL/GenBank/DDBJ databases">
        <title>Complete genome sequences of 52 Bacillus and Priestia strains isolated from West-African fermentations and 26 reference strains from the DSMZ collection.</title>
        <authorList>
            <person name="Wiedenbein E.S."/>
            <person name="Canoy T.S."/>
            <person name="Hui Y."/>
            <person name="Parkouda C."/>
            <person name="Dawende C."/>
            <person name="Ametefe E."/>
            <person name="Jespersen L."/>
            <person name="Nielsen D.S."/>
        </authorList>
    </citation>
    <scope>NUCLEOTIDE SEQUENCE</scope>
    <source>
        <strain evidence="1">PRO122</strain>
    </source>
</reference>
<evidence type="ECO:0000313" key="2">
    <source>
        <dbReference type="Proteomes" id="UP001217185"/>
    </source>
</evidence>
<name>A0AC61YZU8_BACIU</name>
<protein>
    <submittedName>
        <fullName evidence="1">Metal-binding protein</fullName>
    </submittedName>
</protein>